<dbReference type="FunFam" id="1.25.40.10:FF:002536">
    <property type="entry name" value="Tetratricopeptide repeat (TPR)-like superfamily protein"/>
    <property type="match status" value="1"/>
</dbReference>
<dbReference type="Gene3D" id="1.25.40.10">
    <property type="entry name" value="Tetratricopeptide repeat domain"/>
    <property type="match status" value="2"/>
</dbReference>
<dbReference type="InterPro" id="IPR046960">
    <property type="entry name" value="PPR_At4g14850-like_plant"/>
</dbReference>
<dbReference type="InterPro" id="IPR032867">
    <property type="entry name" value="DYW_dom"/>
</dbReference>
<dbReference type="PROSITE" id="PS51375">
    <property type="entry name" value="PPR"/>
    <property type="match status" value="4"/>
</dbReference>
<evidence type="ECO:0000256" key="3">
    <source>
        <dbReference type="PROSITE-ProRule" id="PRU00708"/>
    </source>
</evidence>
<dbReference type="Pfam" id="PF14432">
    <property type="entry name" value="DYW_deaminase"/>
    <property type="match status" value="1"/>
</dbReference>
<dbReference type="GO" id="GO:0008270">
    <property type="term" value="F:zinc ion binding"/>
    <property type="evidence" value="ECO:0007669"/>
    <property type="project" value="InterPro"/>
</dbReference>
<feature type="repeat" description="PPR" evidence="3">
    <location>
        <begin position="269"/>
        <end position="303"/>
    </location>
</feature>
<feature type="repeat" description="PPR" evidence="3">
    <location>
        <begin position="167"/>
        <end position="201"/>
    </location>
</feature>
<feature type="domain" description="DYW" evidence="4">
    <location>
        <begin position="483"/>
        <end position="575"/>
    </location>
</feature>
<dbReference type="PANTHER" id="PTHR47926:SF408">
    <property type="entry name" value="DYW DOMAIN-CONTAINING PROTEIN"/>
    <property type="match status" value="1"/>
</dbReference>
<protein>
    <recommendedName>
        <fullName evidence="4">DYW domain-containing protein</fullName>
    </recommendedName>
</protein>
<feature type="repeat" description="PPR" evidence="3">
    <location>
        <begin position="304"/>
        <end position="338"/>
    </location>
</feature>
<evidence type="ECO:0000313" key="5">
    <source>
        <dbReference type="EMBL" id="MBA0777943.1"/>
    </source>
</evidence>
<evidence type="ECO:0000259" key="4">
    <source>
        <dbReference type="Pfam" id="PF14432"/>
    </source>
</evidence>
<dbReference type="FunFam" id="1.25.40.10:FF:000344">
    <property type="entry name" value="Pentatricopeptide repeat-containing protein"/>
    <property type="match status" value="1"/>
</dbReference>
<keyword evidence="2" id="KW-0677">Repeat</keyword>
<dbReference type="EMBL" id="JABEZW010000010">
    <property type="protein sequence ID" value="MBA0777943.1"/>
    <property type="molecule type" value="Genomic_DNA"/>
</dbReference>
<sequence>MEWPILESLVQRCASFSHIKQLQAYFITTGTFNCRIRSKLLDLCAIAPFGSLSFAISVFHQIPTPFTNDFNAIIRGLMQSPQPSTAFAWYRAMLRGSFRVDALTCSFTLKACARVLAATESLQLHANIIRFGFMADALLGTTLLDLYGKVGNLSYARKVFDEMPQRDIASWNSLIFGLAQGSQASEALDLFKRMGVEGLKPNEVTVIGVLSACSHMGDFKEGLKIHGFIRNQKFDMNLQVCNALIDMYANCGFVDKAYGVFDDMDCRKCIITWNTMIMAFAMDGDGCKALELFERMDGAGVQPDAVTYLTVLCACNHAGLVEDGVRLFNMMGKHGVEPNVKHYGCMVDLLGRAGRLKEAYDIINSMPMVPDVVLWQSLLGACRIYKDVEMAEIASRNLVEMGSTNCGDFVLLSNIYAAHERWNDVGKVRDAMKNRDVKKVPGFSYIEVDGLRHKFFTDDKSNARWKEIYAKLDEIRFKIKELGYVAETSFVLHDIGEEEKENQLCYHSEKLAVAFGLISTSEGTPIQVIKNLRICGDCHVVIKLVSKIYERQIVVRDRVRFHKFIDGFCSCRDYW</sequence>
<dbReference type="InterPro" id="IPR046848">
    <property type="entry name" value="E_motif"/>
</dbReference>
<accession>A0A7J9EY20</accession>
<reference evidence="5 6" key="1">
    <citation type="journal article" date="2019" name="Genome Biol. Evol.">
        <title>Insights into the evolution of the New World diploid cottons (Gossypium, subgenus Houzingenia) based on genome sequencing.</title>
        <authorList>
            <person name="Grover C.E."/>
            <person name="Arick M.A. 2nd"/>
            <person name="Thrash A."/>
            <person name="Conover J.L."/>
            <person name="Sanders W.S."/>
            <person name="Peterson D.G."/>
            <person name="Frelichowski J.E."/>
            <person name="Scheffler J.A."/>
            <person name="Scheffler B.E."/>
            <person name="Wendel J.F."/>
        </authorList>
    </citation>
    <scope>NUCLEOTIDE SEQUENCE [LARGE SCALE GENOMIC DNA]</scope>
    <source>
        <strain evidence="5">8</strain>
        <tissue evidence="5">Leaf</tissue>
    </source>
</reference>
<keyword evidence="6" id="KW-1185">Reference proteome</keyword>
<proteinExistence type="inferred from homology"/>
<dbReference type="InterPro" id="IPR011990">
    <property type="entry name" value="TPR-like_helical_dom_sf"/>
</dbReference>
<organism evidence="5 6">
    <name type="scientific">Gossypium trilobum</name>
    <dbReference type="NCBI Taxonomy" id="34281"/>
    <lineage>
        <taxon>Eukaryota</taxon>
        <taxon>Viridiplantae</taxon>
        <taxon>Streptophyta</taxon>
        <taxon>Embryophyta</taxon>
        <taxon>Tracheophyta</taxon>
        <taxon>Spermatophyta</taxon>
        <taxon>Magnoliopsida</taxon>
        <taxon>eudicotyledons</taxon>
        <taxon>Gunneridae</taxon>
        <taxon>Pentapetalae</taxon>
        <taxon>rosids</taxon>
        <taxon>malvids</taxon>
        <taxon>Malvales</taxon>
        <taxon>Malvaceae</taxon>
        <taxon>Malvoideae</taxon>
        <taxon>Gossypium</taxon>
    </lineage>
</organism>
<dbReference type="GO" id="GO:0003723">
    <property type="term" value="F:RNA binding"/>
    <property type="evidence" value="ECO:0007669"/>
    <property type="project" value="InterPro"/>
</dbReference>
<dbReference type="InterPro" id="IPR002885">
    <property type="entry name" value="PPR_rpt"/>
</dbReference>
<dbReference type="Pfam" id="PF13041">
    <property type="entry name" value="PPR_2"/>
    <property type="match status" value="2"/>
</dbReference>
<evidence type="ECO:0000256" key="1">
    <source>
        <dbReference type="ARBA" id="ARBA00006643"/>
    </source>
</evidence>
<dbReference type="GO" id="GO:0009451">
    <property type="term" value="P:RNA modification"/>
    <property type="evidence" value="ECO:0007669"/>
    <property type="project" value="InterPro"/>
</dbReference>
<evidence type="ECO:0000313" key="6">
    <source>
        <dbReference type="Proteomes" id="UP000593568"/>
    </source>
</evidence>
<dbReference type="Pfam" id="PF20431">
    <property type="entry name" value="E_motif"/>
    <property type="match status" value="1"/>
</dbReference>
<dbReference type="Pfam" id="PF12854">
    <property type="entry name" value="PPR_1"/>
    <property type="match status" value="1"/>
</dbReference>
<dbReference type="NCBIfam" id="TIGR00756">
    <property type="entry name" value="PPR"/>
    <property type="match status" value="5"/>
</dbReference>
<comment type="caution">
    <text evidence="5">The sequence shown here is derived from an EMBL/GenBank/DDBJ whole genome shotgun (WGS) entry which is preliminary data.</text>
</comment>
<dbReference type="PANTHER" id="PTHR47926">
    <property type="entry name" value="PENTATRICOPEPTIDE REPEAT-CONTAINING PROTEIN"/>
    <property type="match status" value="1"/>
</dbReference>
<dbReference type="AlphaFoldDB" id="A0A7J9EY20"/>
<gene>
    <name evidence="5" type="ORF">Gotri_005889</name>
</gene>
<feature type="repeat" description="PPR" evidence="3">
    <location>
        <begin position="237"/>
        <end position="267"/>
    </location>
</feature>
<dbReference type="Proteomes" id="UP000593568">
    <property type="component" value="Unassembled WGS sequence"/>
</dbReference>
<name>A0A7J9EY20_9ROSI</name>
<evidence type="ECO:0000256" key="2">
    <source>
        <dbReference type="ARBA" id="ARBA00022737"/>
    </source>
</evidence>
<comment type="similarity">
    <text evidence="1">Belongs to the PPR family. PCMP-H subfamily.</text>
</comment>